<reference evidence="1" key="1">
    <citation type="submission" date="2021-05" db="EMBL/GenBank/DDBJ databases">
        <authorList>
            <person name="Scholz U."/>
            <person name="Mascher M."/>
            <person name="Fiebig A."/>
        </authorList>
    </citation>
    <scope>NUCLEOTIDE SEQUENCE [LARGE SCALE GENOMIC DNA]</scope>
</reference>
<sequence length="938" mass="103605">MAGRSPAPRRRRNRGWSSPSKSSRRPQSPGPSSEPPLGQKPPLAPGTEVEVRVDDDGFHGSWFEAIVDGFLPARGRGSRARYTVTYTHLLSDDSGGTLVEPFPPTHIRPRPPPPSTPEPVRLHDIVEAFHNDGWWSGILLATDPLTAAFPVSREVITFKDPQHVRPRRDYVDGQWVLSQAAVSVKPKRAVRVYEVGDKVEVVRDREIYGYSWFPATVAKVVDKLSYLVEYSDLEEEEGGGKAVEYLHCLFIRPDVEHTPRDSEFRLGPGAAVEAYCDGAWSPGVVKKAIGEGEYEVIIDGKEEELSLKKVAELLKPQYKWDGKHWRIVSPKRQGNRRQSVSGKRPSSAVEVAPGDDEHSNHTKSSATKRSRKELQPKKLEDLTEGSEHVLESDMDTTVSALRKSLASNYSPKSCSPRSRKNNFQVLSKRIVSSCAAPMKGLGLHDATAEHPTPQNESRADGIVEVLIQEIPLDMMHSDSQLSTPAGRTSADETHDMVSTAGLSKQKMDLSCVDNAVQEPHESPFFVQPLQVEKCTIKHKGGAVHPIQALQGNSDTFDNIQLKGNGNGSCREIICALTASTCGTPSPLDKLMRGSDAVSRGTDSGSTTKVFASKKSAERKRGTKKVSGRQKECSVERQLERQGPYTDQQVNGNLEEEVNLNKVTNQELSLLVPPSFKAICNAQGLVDGGKVDERPIQLHIQNAGSSQSTMDKTILRSCSVVGTCLHPTFPSCQISGERVPFVKASPMWDQIEPLEVFRKVPQQPHFLPLQQFMPELREGMAIGLMVTYATLVESVKKSCINDNIGLFERKINALAHLEENGFDVKSLQHSLNKLVQIKWDHTQHLGRLGKLKELLPGKESVVSQKCALLDEKEGAILELEQRLECLRGEAEQIAREAKHEDAELSRLIVDVNMAQEACSGVEMQFHSTLAELGSRLLSD</sequence>
<accession>A0ACD5WWX7</accession>
<dbReference type="EnsemblPlants" id="AVESA.00010b.r2.4CG1303860.1">
    <property type="protein sequence ID" value="AVESA.00010b.r2.4CG1303860.1.CDS"/>
    <property type="gene ID" value="AVESA.00010b.r2.4CG1303860"/>
</dbReference>
<name>A0ACD5WWX7_AVESA</name>
<protein>
    <submittedName>
        <fullName evidence="1">Uncharacterized protein</fullName>
    </submittedName>
</protein>
<proteinExistence type="predicted"/>
<evidence type="ECO:0000313" key="2">
    <source>
        <dbReference type="Proteomes" id="UP001732700"/>
    </source>
</evidence>
<organism evidence="1 2">
    <name type="scientific">Avena sativa</name>
    <name type="common">Oat</name>
    <dbReference type="NCBI Taxonomy" id="4498"/>
    <lineage>
        <taxon>Eukaryota</taxon>
        <taxon>Viridiplantae</taxon>
        <taxon>Streptophyta</taxon>
        <taxon>Embryophyta</taxon>
        <taxon>Tracheophyta</taxon>
        <taxon>Spermatophyta</taxon>
        <taxon>Magnoliopsida</taxon>
        <taxon>Liliopsida</taxon>
        <taxon>Poales</taxon>
        <taxon>Poaceae</taxon>
        <taxon>BOP clade</taxon>
        <taxon>Pooideae</taxon>
        <taxon>Poodae</taxon>
        <taxon>Poeae</taxon>
        <taxon>Poeae Chloroplast Group 1 (Aveneae type)</taxon>
        <taxon>Aveninae</taxon>
        <taxon>Avena</taxon>
    </lineage>
</organism>
<evidence type="ECO:0000313" key="1">
    <source>
        <dbReference type="EnsemblPlants" id="AVESA.00010b.r2.4CG1303860.1.CDS"/>
    </source>
</evidence>
<keyword evidence="2" id="KW-1185">Reference proteome</keyword>
<reference evidence="1" key="2">
    <citation type="submission" date="2025-09" db="UniProtKB">
        <authorList>
            <consortium name="EnsemblPlants"/>
        </authorList>
    </citation>
    <scope>IDENTIFICATION</scope>
</reference>
<dbReference type="Proteomes" id="UP001732700">
    <property type="component" value="Chromosome 4C"/>
</dbReference>